<dbReference type="PANTHER" id="PTHR31239">
    <property type="entry name" value="NICOLIN 1"/>
    <property type="match status" value="1"/>
</dbReference>
<dbReference type="InterPro" id="IPR040235">
    <property type="entry name" value="Nicolin-1"/>
</dbReference>
<dbReference type="Proteomes" id="UP000041254">
    <property type="component" value="Unassembled WGS sequence"/>
</dbReference>
<dbReference type="VEuPathDB" id="CryptoDB:Vbra_7739"/>
<dbReference type="PANTHER" id="PTHR31239:SF2">
    <property type="entry name" value="NICOLIN-1"/>
    <property type="match status" value="1"/>
</dbReference>
<dbReference type="EMBL" id="CDMY01000256">
    <property type="protein sequence ID" value="CEL97818.1"/>
    <property type="molecule type" value="Genomic_DNA"/>
</dbReference>
<name>A0A0G4ELV6_VITBC</name>
<evidence type="ECO:0000313" key="1">
    <source>
        <dbReference type="EMBL" id="CEL97818.1"/>
    </source>
</evidence>
<dbReference type="AlphaFoldDB" id="A0A0G4ELV6"/>
<protein>
    <submittedName>
        <fullName evidence="1">Uncharacterized protein</fullName>
    </submittedName>
</protein>
<keyword evidence="2" id="KW-1185">Reference proteome</keyword>
<dbReference type="GO" id="GO:0005654">
    <property type="term" value="C:nucleoplasm"/>
    <property type="evidence" value="ECO:0007669"/>
    <property type="project" value="TreeGrafter"/>
</dbReference>
<proteinExistence type="predicted"/>
<gene>
    <name evidence="1" type="ORF">Vbra_7739</name>
</gene>
<dbReference type="OrthoDB" id="73161at2759"/>
<reference evidence="1 2" key="1">
    <citation type="submission" date="2014-11" db="EMBL/GenBank/DDBJ databases">
        <authorList>
            <person name="Zhu J."/>
            <person name="Qi W."/>
            <person name="Song R."/>
        </authorList>
    </citation>
    <scope>NUCLEOTIDE SEQUENCE [LARGE SCALE GENOMIC DNA]</scope>
</reference>
<organism evidence="1 2">
    <name type="scientific">Vitrella brassicaformis (strain CCMP3155)</name>
    <dbReference type="NCBI Taxonomy" id="1169540"/>
    <lineage>
        <taxon>Eukaryota</taxon>
        <taxon>Sar</taxon>
        <taxon>Alveolata</taxon>
        <taxon>Colpodellida</taxon>
        <taxon>Vitrellaceae</taxon>
        <taxon>Vitrella</taxon>
    </lineage>
</organism>
<dbReference type="OMA" id="NIECIKF"/>
<accession>A0A0G4ELV6</accession>
<dbReference type="InParanoid" id="A0A0G4ELV6"/>
<evidence type="ECO:0000313" key="2">
    <source>
        <dbReference type="Proteomes" id="UP000041254"/>
    </source>
</evidence>
<sequence>MWVELPHKTSDLQHSSSRRPCEIYLDIIIDAPAHALHCIVFQNSSHTAHLTIQQAIPEPYADGKPTHPPHMSDPPSPRFTTVLRRHALMRSAHFEEDAFAWHAIYKPQMSPLHPCGTLRLRLFLYNPSPLWRSFRLANLAFYSYDASQKPVERPLAGGPPSWFTLDNLIAAAKEGGRHGWRTAETEREGRGVLRSQDISVEHLYVSESTHDTP</sequence>